<feature type="compositionally biased region" description="Acidic residues" evidence="1">
    <location>
        <begin position="197"/>
        <end position="215"/>
    </location>
</feature>
<organism evidence="2 3">
    <name type="scientific">Entomortierella parvispora</name>
    <dbReference type="NCBI Taxonomy" id="205924"/>
    <lineage>
        <taxon>Eukaryota</taxon>
        <taxon>Fungi</taxon>
        <taxon>Fungi incertae sedis</taxon>
        <taxon>Mucoromycota</taxon>
        <taxon>Mortierellomycotina</taxon>
        <taxon>Mortierellomycetes</taxon>
        <taxon>Mortierellales</taxon>
        <taxon>Mortierellaceae</taxon>
        <taxon>Entomortierella</taxon>
    </lineage>
</organism>
<feature type="compositionally biased region" description="Acidic residues" evidence="1">
    <location>
        <begin position="247"/>
        <end position="263"/>
    </location>
</feature>
<reference evidence="2" key="1">
    <citation type="submission" date="2021-11" db="EMBL/GenBank/DDBJ databases">
        <authorList>
            <person name="Herlambang A."/>
            <person name="Guo Y."/>
            <person name="Takashima Y."/>
            <person name="Nishizawa T."/>
        </authorList>
    </citation>
    <scope>NUCLEOTIDE SEQUENCE</scope>
    <source>
        <strain evidence="2">E1425</strain>
    </source>
</reference>
<accession>A0A9P3H658</accession>
<feature type="compositionally biased region" description="Acidic residues" evidence="1">
    <location>
        <begin position="314"/>
        <end position="352"/>
    </location>
</feature>
<comment type="caution">
    <text evidence="2">The sequence shown here is derived from an EMBL/GenBank/DDBJ whole genome shotgun (WGS) entry which is preliminary data.</text>
</comment>
<gene>
    <name evidence="2" type="ORF">EMPS_03124</name>
</gene>
<dbReference type="AlphaFoldDB" id="A0A9P3H658"/>
<reference evidence="2" key="2">
    <citation type="journal article" date="2022" name="Microbiol. Resour. Announc.">
        <title>Whole-Genome Sequence of Entomortierella parvispora E1425, a Mucoromycotan Fungus Associated with Burkholderiaceae-Related Endosymbiotic Bacteria.</title>
        <authorList>
            <person name="Herlambang A."/>
            <person name="Guo Y."/>
            <person name="Takashima Y."/>
            <person name="Narisawa K."/>
            <person name="Ohta H."/>
            <person name="Nishizawa T."/>
        </authorList>
    </citation>
    <scope>NUCLEOTIDE SEQUENCE</scope>
    <source>
        <strain evidence="2">E1425</strain>
    </source>
</reference>
<evidence type="ECO:0000313" key="3">
    <source>
        <dbReference type="Proteomes" id="UP000827284"/>
    </source>
</evidence>
<proteinExistence type="predicted"/>
<sequence length="352" mass="39114">MQVLCLCNNGMDLTAEIDYALEGVVDIAAAGGDGTGPGEAGKIREVVYAATLTVTQSVYKTVTLTSTTTMPALPAVTTTLVEYKTITITAAAAAQTAEPALTIETPAAVLTPAATKESMGKSSFPMSESDHVSIDPVETENQESQVFEGARGAATSDDVQPQLNEGPYGSFNEATWEVDPDAYQDPYLKEEFIEPIDDEQQAYEDEAEVEAEGEIEPLGNADHEDNLEDAVEENINLERQKHKSHDEDDDREDDNEDRDEEDDDRHKHKHIVDYEDMFPPFDIESEPLPKHTPHKHSHDDDKDKKKHHDRDRDESEDDDEEEEGDDDEDGDEDDVDEEEDDVDEDNDSLSRQ</sequence>
<evidence type="ECO:0000256" key="1">
    <source>
        <dbReference type="SAM" id="MobiDB-lite"/>
    </source>
</evidence>
<dbReference type="Proteomes" id="UP000827284">
    <property type="component" value="Unassembled WGS sequence"/>
</dbReference>
<keyword evidence="3" id="KW-1185">Reference proteome</keyword>
<feature type="region of interest" description="Disordered" evidence="1">
    <location>
        <begin position="119"/>
        <end position="176"/>
    </location>
</feature>
<name>A0A9P3H658_9FUNG</name>
<protein>
    <submittedName>
        <fullName evidence="2">Uncharacterized protein</fullName>
    </submittedName>
</protein>
<evidence type="ECO:0000313" key="2">
    <source>
        <dbReference type="EMBL" id="GJJ70774.1"/>
    </source>
</evidence>
<feature type="region of interest" description="Disordered" evidence="1">
    <location>
        <begin position="197"/>
        <end position="352"/>
    </location>
</feature>
<dbReference type="EMBL" id="BQFW01000004">
    <property type="protein sequence ID" value="GJJ70774.1"/>
    <property type="molecule type" value="Genomic_DNA"/>
</dbReference>